<feature type="binding site" evidence="6">
    <location>
        <position position="171"/>
    </location>
    <ligand>
        <name>substrate</name>
    </ligand>
</feature>
<feature type="binding site" evidence="6">
    <location>
        <position position="110"/>
    </location>
    <ligand>
        <name>Fe cation</name>
        <dbReference type="ChEBI" id="CHEBI:24875"/>
    </ligand>
</feature>
<feature type="binding site" evidence="6">
    <location>
        <position position="114"/>
    </location>
    <ligand>
        <name>Fe cation</name>
        <dbReference type="ChEBI" id="CHEBI:24875"/>
    </ligand>
</feature>
<evidence type="ECO:0000313" key="8">
    <source>
        <dbReference type="EMBL" id="KKU64571.1"/>
    </source>
</evidence>
<dbReference type="InterPro" id="IPR000905">
    <property type="entry name" value="Gcp-like_dom"/>
</dbReference>
<dbReference type="AlphaFoldDB" id="A0A0G1S5B6"/>
<keyword evidence="8" id="KW-0645">Protease</keyword>
<dbReference type="GO" id="GO:0006508">
    <property type="term" value="P:proteolysis"/>
    <property type="evidence" value="ECO:0007669"/>
    <property type="project" value="UniProtKB-KW"/>
</dbReference>
<dbReference type="GO" id="GO:0008233">
    <property type="term" value="F:peptidase activity"/>
    <property type="evidence" value="ECO:0007669"/>
    <property type="project" value="UniProtKB-KW"/>
</dbReference>
<evidence type="ECO:0000259" key="7">
    <source>
        <dbReference type="Pfam" id="PF00814"/>
    </source>
</evidence>
<dbReference type="EC" id="2.3.1.234" evidence="6"/>
<dbReference type="InterPro" id="IPR022450">
    <property type="entry name" value="TsaD"/>
</dbReference>
<dbReference type="FunFam" id="3.30.420.40:FF:000012">
    <property type="entry name" value="tRNA N6-adenosine threonylcarbamoyltransferase"/>
    <property type="match status" value="1"/>
</dbReference>
<comment type="catalytic activity">
    <reaction evidence="5 6">
        <text>L-threonylcarbamoyladenylate + adenosine(37) in tRNA = N(6)-L-threonylcarbamoyladenosine(37) in tRNA + AMP + H(+)</text>
        <dbReference type="Rhea" id="RHEA:37059"/>
        <dbReference type="Rhea" id="RHEA-COMP:10162"/>
        <dbReference type="Rhea" id="RHEA-COMP:10163"/>
        <dbReference type="ChEBI" id="CHEBI:15378"/>
        <dbReference type="ChEBI" id="CHEBI:73682"/>
        <dbReference type="ChEBI" id="CHEBI:74411"/>
        <dbReference type="ChEBI" id="CHEBI:74418"/>
        <dbReference type="ChEBI" id="CHEBI:456215"/>
        <dbReference type="EC" id="2.3.1.234"/>
    </reaction>
</comment>
<feature type="binding site" evidence="6">
    <location>
        <position position="184"/>
    </location>
    <ligand>
        <name>substrate</name>
    </ligand>
</feature>
<accession>A0A0G1S5B6</accession>
<dbReference type="Pfam" id="PF00814">
    <property type="entry name" value="TsaD"/>
    <property type="match status" value="1"/>
</dbReference>
<dbReference type="GO" id="GO:0061711">
    <property type="term" value="F:tRNA N(6)-L-threonylcarbamoyladenine synthase activity"/>
    <property type="evidence" value="ECO:0007669"/>
    <property type="project" value="UniProtKB-EC"/>
</dbReference>
<dbReference type="GO" id="GO:0005737">
    <property type="term" value="C:cytoplasm"/>
    <property type="evidence" value="ECO:0007669"/>
    <property type="project" value="UniProtKB-SubCell"/>
</dbReference>
<dbReference type="EMBL" id="LCNU01000007">
    <property type="protein sequence ID" value="KKU64571.1"/>
    <property type="molecule type" value="Genomic_DNA"/>
</dbReference>
<dbReference type="NCBIfam" id="TIGR00329">
    <property type="entry name" value="gcp_kae1"/>
    <property type="match status" value="1"/>
</dbReference>
<dbReference type="NCBIfam" id="TIGR03723">
    <property type="entry name" value="T6A_TsaD_YgjD"/>
    <property type="match status" value="1"/>
</dbReference>
<comment type="subcellular location">
    <subcellularLocation>
        <location evidence="6">Cytoplasm</location>
    </subcellularLocation>
</comment>
<dbReference type="InterPro" id="IPR017861">
    <property type="entry name" value="KAE1/TsaD"/>
</dbReference>
<keyword evidence="6" id="KW-0963">Cytoplasm</keyword>
<keyword evidence="2 6" id="KW-0819">tRNA processing</keyword>
<dbReference type="GO" id="GO:0002949">
    <property type="term" value="P:tRNA threonylcarbamoyladenosine modification"/>
    <property type="evidence" value="ECO:0007669"/>
    <property type="project" value="UniProtKB-UniRule"/>
</dbReference>
<comment type="cofactor">
    <cofactor evidence="6">
        <name>Fe(2+)</name>
        <dbReference type="ChEBI" id="CHEBI:29033"/>
    </cofactor>
    <text evidence="6">Binds 1 Fe(2+) ion per subunit.</text>
</comment>
<evidence type="ECO:0000256" key="3">
    <source>
        <dbReference type="ARBA" id="ARBA00022723"/>
    </source>
</evidence>
<sequence length="362" mass="39814">MKILAIDTSCDETAAAVTEETAILSNVVWSQASAHAKFGGVMPSLAQRMHEERIDWVINKALKNAQCSMSDVQCLAVTAGPGLAIALEVGIRRAKELARELKIPLIPVNHVEGHVLSPLAFSRGIKGGGIVFPAIGLVVSGKHTDVILIKKIGDYEILAETMDDALGEALDKAARMLGLGYPGGAILEKMAKEGNPKMYPLPLPMARREEKNAFSYSGLKTAFFRLTESLNRASRQAGLSKEQIQDLAAVFQDRAFEHVVRISARIIQDLKDKEYKIKDLLVGGGVGANVELRNRLRKMANELDLKVHFPYSTRLYGDNAAMIGVAAGFNIQDLRFRIQDLNLIDREPRARIDKGFKREENK</sequence>
<feature type="binding site" evidence="6">
    <location>
        <begin position="138"/>
        <end position="142"/>
    </location>
    <ligand>
        <name>substrate</name>
    </ligand>
</feature>
<evidence type="ECO:0000256" key="2">
    <source>
        <dbReference type="ARBA" id="ARBA00022694"/>
    </source>
</evidence>
<dbReference type="InterPro" id="IPR043129">
    <property type="entry name" value="ATPase_NBD"/>
</dbReference>
<dbReference type="GO" id="GO:0005506">
    <property type="term" value="F:iron ion binding"/>
    <property type="evidence" value="ECO:0007669"/>
    <property type="project" value="UniProtKB-UniRule"/>
</dbReference>
<protein>
    <recommendedName>
        <fullName evidence="6">tRNA N6-adenosine threonylcarbamoyltransferase</fullName>
        <ecNumber evidence="6">2.3.1.234</ecNumber>
    </recommendedName>
    <alternativeName>
        <fullName evidence="6">N6-L-threonylcarbamoyladenine synthase</fullName>
        <shortName evidence="6">t(6)A synthase</shortName>
    </alternativeName>
    <alternativeName>
        <fullName evidence="6">t(6)A37 threonylcarbamoyladenosine biosynthesis protein TsaD</fullName>
    </alternativeName>
    <alternativeName>
        <fullName evidence="6">tRNA threonylcarbamoyladenosine biosynthesis protein TsaD</fullName>
    </alternativeName>
</protein>
<feature type="domain" description="Gcp-like" evidence="7">
    <location>
        <begin position="23"/>
        <end position="324"/>
    </location>
</feature>
<feature type="binding site" evidence="6">
    <location>
        <position position="289"/>
    </location>
    <ligand>
        <name>substrate</name>
    </ligand>
</feature>
<dbReference type="PRINTS" id="PR00789">
    <property type="entry name" value="OSIALOPTASE"/>
</dbReference>
<name>A0A0G1S5B6_9BACT</name>
<reference evidence="8 9" key="1">
    <citation type="journal article" date="2015" name="Nature">
        <title>rRNA introns, odd ribosomes, and small enigmatic genomes across a large radiation of phyla.</title>
        <authorList>
            <person name="Brown C.T."/>
            <person name="Hug L.A."/>
            <person name="Thomas B.C."/>
            <person name="Sharon I."/>
            <person name="Castelle C.J."/>
            <person name="Singh A."/>
            <person name="Wilkins M.J."/>
            <person name="Williams K.H."/>
            <person name="Banfield J.F."/>
        </authorList>
    </citation>
    <scope>NUCLEOTIDE SEQUENCE [LARGE SCALE GENOMIC DNA]</scope>
</reference>
<dbReference type="SUPFAM" id="SSF53067">
    <property type="entry name" value="Actin-like ATPase domain"/>
    <property type="match status" value="1"/>
</dbReference>
<dbReference type="Gene3D" id="3.30.420.40">
    <property type="match status" value="2"/>
</dbReference>
<feature type="binding site" evidence="6">
    <location>
        <position position="188"/>
    </location>
    <ligand>
        <name>substrate</name>
    </ligand>
</feature>
<evidence type="ECO:0000256" key="1">
    <source>
        <dbReference type="ARBA" id="ARBA00022679"/>
    </source>
</evidence>
<comment type="similarity">
    <text evidence="6">Belongs to the KAE1 / TsaD family.</text>
</comment>
<feature type="binding site" evidence="6">
    <location>
        <position position="318"/>
    </location>
    <ligand>
        <name>Fe cation</name>
        <dbReference type="ChEBI" id="CHEBI:24875"/>
    </ligand>
</feature>
<evidence type="ECO:0000256" key="6">
    <source>
        <dbReference type="HAMAP-Rule" id="MF_01445"/>
    </source>
</evidence>
<dbReference type="PANTHER" id="PTHR11735:SF6">
    <property type="entry name" value="TRNA N6-ADENOSINE THREONYLCARBAMOYLTRANSFERASE, MITOCHONDRIAL"/>
    <property type="match status" value="1"/>
</dbReference>
<evidence type="ECO:0000256" key="5">
    <source>
        <dbReference type="ARBA" id="ARBA00048117"/>
    </source>
</evidence>
<dbReference type="PATRIC" id="fig|1618364.3.peg.264"/>
<keyword evidence="8" id="KW-0378">Hydrolase</keyword>
<dbReference type="Proteomes" id="UP000034502">
    <property type="component" value="Unassembled WGS sequence"/>
</dbReference>
<comment type="function">
    <text evidence="6">Required for the formation of a threonylcarbamoyl group on adenosine at position 37 (t(6)A37) in tRNAs that read codons beginning with adenine. Is involved in the transfer of the threonylcarbamoyl moiety of threonylcarbamoyl-AMP (TC-AMP) to the N6 group of A37, together with TsaE and TsaB. TsaD likely plays a direct catalytic role in this reaction.</text>
</comment>
<gene>
    <name evidence="6" type="primary">tsaD</name>
    <name evidence="8" type="ORF">UX86_C0007G0008</name>
</gene>
<dbReference type="HAMAP" id="MF_01445">
    <property type="entry name" value="TsaD"/>
    <property type="match status" value="1"/>
</dbReference>
<keyword evidence="1 6" id="KW-0808">Transferase</keyword>
<evidence type="ECO:0000256" key="4">
    <source>
        <dbReference type="ARBA" id="ARBA00023315"/>
    </source>
</evidence>
<keyword evidence="6" id="KW-0408">Iron</keyword>
<proteinExistence type="inferred from homology"/>
<comment type="caution">
    <text evidence="8">The sequence shown here is derived from an EMBL/GenBank/DDBJ whole genome shotgun (WGS) entry which is preliminary data.</text>
</comment>
<evidence type="ECO:0000313" key="9">
    <source>
        <dbReference type="Proteomes" id="UP000034502"/>
    </source>
</evidence>
<organism evidence="8 9">
    <name type="scientific">Candidatus Amesbacteria bacterium GW2011_GWC1_47_15</name>
    <dbReference type="NCBI Taxonomy" id="1618364"/>
    <lineage>
        <taxon>Bacteria</taxon>
        <taxon>Candidatus Amesiibacteriota</taxon>
    </lineage>
</organism>
<keyword evidence="3 6" id="KW-0479">Metal-binding</keyword>
<dbReference type="STRING" id="1618364.UX86_C0007G0008"/>
<dbReference type="PANTHER" id="PTHR11735">
    <property type="entry name" value="TRNA N6-ADENOSINE THREONYLCARBAMOYLTRANSFERASE"/>
    <property type="match status" value="1"/>
</dbReference>
<keyword evidence="4 6" id="KW-0012">Acyltransferase</keyword>